<dbReference type="VEuPathDB" id="VectorBase:PPAI009119"/>
<dbReference type="VEuPathDB" id="VectorBase:PPAPM1_001079"/>
<dbReference type="GO" id="GO:0046872">
    <property type="term" value="F:metal ion binding"/>
    <property type="evidence" value="ECO:0007669"/>
    <property type="project" value="UniProtKB-KW"/>
</dbReference>
<reference evidence="7" key="1">
    <citation type="submission" date="2022-08" db="UniProtKB">
        <authorList>
            <consortium name="EnsemblMetazoa"/>
        </authorList>
    </citation>
    <scope>IDENTIFICATION</scope>
    <source>
        <strain evidence="7">Israel</strain>
    </source>
</reference>
<evidence type="ECO:0000256" key="1">
    <source>
        <dbReference type="ARBA" id="ARBA00004141"/>
    </source>
</evidence>
<dbReference type="GO" id="GO:0016020">
    <property type="term" value="C:membrane"/>
    <property type="evidence" value="ECO:0007669"/>
    <property type="project" value="UniProtKB-SubCell"/>
</dbReference>
<proteinExistence type="inferred from homology"/>
<evidence type="ECO:0000313" key="8">
    <source>
        <dbReference type="Proteomes" id="UP000092462"/>
    </source>
</evidence>
<keyword evidence="3" id="KW-0812">Transmembrane</keyword>
<name>A0A1B0DL79_PHLPP</name>
<evidence type="ECO:0000256" key="5">
    <source>
        <dbReference type="ARBA" id="ARBA00023136"/>
    </source>
</evidence>
<accession>A0A1B0DL79</accession>
<dbReference type="PANTHER" id="PTHR20855">
    <property type="entry name" value="ADIPOR/PROGESTIN RECEPTOR-RELATED"/>
    <property type="match status" value="1"/>
</dbReference>
<keyword evidence="4" id="KW-1133">Transmembrane helix</keyword>
<dbReference type="InterPro" id="IPR004254">
    <property type="entry name" value="AdipoR/HlyIII-related"/>
</dbReference>
<keyword evidence="5" id="KW-0472">Membrane</keyword>
<dbReference type="Proteomes" id="UP000092462">
    <property type="component" value="Unassembled WGS sequence"/>
</dbReference>
<dbReference type="PANTHER" id="PTHR20855:SF138">
    <property type="entry name" value="PROGESTIN AND ADIPOQ RECEPTOR FAMILY MEMBER 4"/>
    <property type="match status" value="1"/>
</dbReference>
<feature type="binding site" evidence="6">
    <location>
        <position position="90"/>
    </location>
    <ligand>
        <name>Zn(2+)</name>
        <dbReference type="ChEBI" id="CHEBI:29105"/>
    </ligand>
</feature>
<dbReference type="AlphaFoldDB" id="A0A1B0DL79"/>
<keyword evidence="8" id="KW-1185">Reference proteome</keyword>
<feature type="binding site" evidence="6">
    <location>
        <position position="94"/>
    </location>
    <ligand>
        <name>Zn(2+)</name>
        <dbReference type="ChEBI" id="CHEBI:29105"/>
    </ligand>
</feature>
<organism evidence="7 8">
    <name type="scientific">Phlebotomus papatasi</name>
    <name type="common">Sandfly</name>
    <dbReference type="NCBI Taxonomy" id="29031"/>
    <lineage>
        <taxon>Eukaryota</taxon>
        <taxon>Metazoa</taxon>
        <taxon>Ecdysozoa</taxon>
        <taxon>Arthropoda</taxon>
        <taxon>Hexapoda</taxon>
        <taxon>Insecta</taxon>
        <taxon>Pterygota</taxon>
        <taxon>Neoptera</taxon>
        <taxon>Endopterygota</taxon>
        <taxon>Diptera</taxon>
        <taxon>Nematocera</taxon>
        <taxon>Psychodoidea</taxon>
        <taxon>Psychodidae</taxon>
        <taxon>Phlebotomus</taxon>
        <taxon>Phlebotomus</taxon>
    </lineage>
</organism>
<dbReference type="Pfam" id="PF03006">
    <property type="entry name" value="HlyIII"/>
    <property type="match status" value="1"/>
</dbReference>
<evidence type="ECO:0000256" key="6">
    <source>
        <dbReference type="PIRSR" id="PIRSR604254-1"/>
    </source>
</evidence>
<evidence type="ECO:0000313" key="7">
    <source>
        <dbReference type="EnsemblMetazoa" id="PPAI009119-PA"/>
    </source>
</evidence>
<keyword evidence="6" id="KW-0862">Zinc</keyword>
<keyword evidence="6" id="KW-0479">Metal-binding</keyword>
<comment type="subcellular location">
    <subcellularLocation>
        <location evidence="1">Membrane</location>
        <topology evidence="1">Multi-pass membrane protein</topology>
    </subcellularLocation>
</comment>
<dbReference type="GO" id="GO:0038023">
    <property type="term" value="F:signaling receptor activity"/>
    <property type="evidence" value="ECO:0007669"/>
    <property type="project" value="TreeGrafter"/>
</dbReference>
<dbReference type="EMBL" id="AJVK01016330">
    <property type="status" value="NOT_ANNOTATED_CDS"/>
    <property type="molecule type" value="Genomic_DNA"/>
</dbReference>
<comment type="similarity">
    <text evidence="2">Belongs to the ADIPOR family.</text>
</comment>
<dbReference type="EnsemblMetazoa" id="PPAI009119-RA">
    <property type="protein sequence ID" value="PPAI009119-PA"/>
    <property type="gene ID" value="PPAI009119"/>
</dbReference>
<protein>
    <submittedName>
        <fullName evidence="7">Uncharacterized protein</fullName>
    </submittedName>
</protein>
<evidence type="ECO:0000256" key="3">
    <source>
        <dbReference type="ARBA" id="ARBA00022692"/>
    </source>
</evidence>
<sequence>MDCVISIIGALPMAMTALSPWQRRLCFLLPFMMRVLLTMLRTLKLAGGNPAALTHVFLQDAVSALGGMIGALHIPEKWFPGSVDLYLNSHNIMHVLVVLAVYSMHQVKHRHIS</sequence>
<evidence type="ECO:0000256" key="4">
    <source>
        <dbReference type="ARBA" id="ARBA00022989"/>
    </source>
</evidence>
<evidence type="ECO:0000256" key="2">
    <source>
        <dbReference type="ARBA" id="ARBA00007018"/>
    </source>
</evidence>